<dbReference type="InterPro" id="IPR036388">
    <property type="entry name" value="WH-like_DNA-bd_sf"/>
</dbReference>
<gene>
    <name evidence="2" type="ORF">EAS64_09055</name>
</gene>
<dbReference type="Pfam" id="PF01047">
    <property type="entry name" value="MarR"/>
    <property type="match status" value="1"/>
</dbReference>
<dbReference type="PANTHER" id="PTHR39515">
    <property type="entry name" value="CONSERVED PROTEIN"/>
    <property type="match status" value="1"/>
</dbReference>
<dbReference type="PROSITE" id="PS50995">
    <property type="entry name" value="HTH_MARR_2"/>
    <property type="match status" value="1"/>
</dbReference>
<dbReference type="Gene3D" id="1.10.10.10">
    <property type="entry name" value="Winged helix-like DNA-binding domain superfamily/Winged helix DNA-binding domain"/>
    <property type="match status" value="1"/>
</dbReference>
<evidence type="ECO:0000313" key="2">
    <source>
        <dbReference type="EMBL" id="TVZ04794.1"/>
    </source>
</evidence>
<dbReference type="EMBL" id="RPFW01000002">
    <property type="protein sequence ID" value="TVZ04794.1"/>
    <property type="molecule type" value="Genomic_DNA"/>
</dbReference>
<name>A0A6P2C0B6_9ACTN</name>
<dbReference type="InterPro" id="IPR036390">
    <property type="entry name" value="WH_DNA-bd_sf"/>
</dbReference>
<keyword evidence="3" id="KW-1185">Reference proteome</keyword>
<organism evidence="2 3">
    <name type="scientific">Trebonia kvetii</name>
    <dbReference type="NCBI Taxonomy" id="2480626"/>
    <lineage>
        <taxon>Bacteria</taxon>
        <taxon>Bacillati</taxon>
        <taxon>Actinomycetota</taxon>
        <taxon>Actinomycetes</taxon>
        <taxon>Streptosporangiales</taxon>
        <taxon>Treboniaceae</taxon>
        <taxon>Trebonia</taxon>
    </lineage>
</organism>
<dbReference type="GO" id="GO:0003700">
    <property type="term" value="F:DNA-binding transcription factor activity"/>
    <property type="evidence" value="ECO:0007669"/>
    <property type="project" value="InterPro"/>
</dbReference>
<accession>A0A6P2C0B6</accession>
<dbReference type="Proteomes" id="UP000460272">
    <property type="component" value="Unassembled WGS sequence"/>
</dbReference>
<dbReference type="SMART" id="SM00347">
    <property type="entry name" value="HTH_MARR"/>
    <property type="match status" value="1"/>
</dbReference>
<comment type="caution">
    <text evidence="2">The sequence shown here is derived from an EMBL/GenBank/DDBJ whole genome shotgun (WGS) entry which is preliminary data.</text>
</comment>
<evidence type="ECO:0000313" key="3">
    <source>
        <dbReference type="Proteomes" id="UP000460272"/>
    </source>
</evidence>
<dbReference type="RefSeq" id="WP_145852502.1">
    <property type="nucleotide sequence ID" value="NZ_RPFW01000002.1"/>
</dbReference>
<protein>
    <submittedName>
        <fullName evidence="2">MarR family transcriptional regulator</fullName>
    </submittedName>
</protein>
<sequence length="148" mass="15719">MGSADTVPDVTEVAGALRVAVGRVVRKLRQVPFEGELSVAESSALALLERGGPATSSDLARMDRISPQSMGVTVAALLGRALIERSRDPQDGRRIVLSITDEGRRVVNDKRGARTGQIAAALLDGFTDADLRQLMAATALLERLAEKL</sequence>
<dbReference type="InterPro" id="IPR052526">
    <property type="entry name" value="HTH-type_Bedaq_tolerance"/>
</dbReference>
<reference evidence="2 3" key="1">
    <citation type="submission" date="2018-11" db="EMBL/GenBank/DDBJ databases">
        <title>Trebonia kvetii gen.nov., sp.nov., a novel acidophilic actinobacterium, and proposal of the new actinobacterial family Treboniaceae fam. nov.</title>
        <authorList>
            <person name="Rapoport D."/>
            <person name="Sagova-Mareckova M."/>
            <person name="Sedlacek I."/>
            <person name="Provaznik J."/>
            <person name="Kralova S."/>
            <person name="Pavlinic D."/>
            <person name="Benes V."/>
            <person name="Kopecky J."/>
        </authorList>
    </citation>
    <scope>NUCLEOTIDE SEQUENCE [LARGE SCALE GENOMIC DNA]</scope>
    <source>
        <strain evidence="2 3">15Tr583</strain>
    </source>
</reference>
<dbReference type="AlphaFoldDB" id="A0A6P2C0B6"/>
<dbReference type="PANTHER" id="PTHR39515:SF2">
    <property type="entry name" value="HTH-TYPE TRANSCRIPTIONAL REGULATOR RV0880"/>
    <property type="match status" value="1"/>
</dbReference>
<feature type="domain" description="HTH marR-type" evidence="1">
    <location>
        <begin position="3"/>
        <end position="146"/>
    </location>
</feature>
<dbReference type="SUPFAM" id="SSF46785">
    <property type="entry name" value="Winged helix' DNA-binding domain"/>
    <property type="match status" value="1"/>
</dbReference>
<dbReference type="OrthoDB" id="5148120at2"/>
<dbReference type="InterPro" id="IPR000835">
    <property type="entry name" value="HTH_MarR-typ"/>
</dbReference>
<evidence type="ECO:0000259" key="1">
    <source>
        <dbReference type="PROSITE" id="PS50995"/>
    </source>
</evidence>
<proteinExistence type="predicted"/>